<evidence type="ECO:0000313" key="3">
    <source>
        <dbReference type="EMBL" id="KUI57623.1"/>
    </source>
</evidence>
<sequence length="468" mass="53015">MDAFHEHIPHAARSRSWNILIFVNTSIIAGVYQRGDLLRVADLTHELDLCFVFDRPDDDKQWQPALLPRVTTARHSLTILDHQDKQPLPTPTPGEDIGYTYIFHSSQCTRRDTHSLEEPCIQHVGKPQPRHEPRYHAIGKQSQDERLAMVPLRKVGNSKRRSIPSSSSAASWAATSPPPAKMMNLDEPIPVSVVSAERARTLIEAFRDSVFYSCRTCVFSGKSFFLGYLAGPGIEAAHIVPPVHWNTYPVGEDGSIASVDKPDQLESAWKCTWVSENGLSMQSHLHECFNARLISIHPETHLIRAFVNYDVINDFHGQKAKIPRRIDQRALQHHWDMCCLENTPGGVFRFLATLIKNPVRAGELSNKDGNPVSTNKSDTEGSNEEECSPSRPWERRRLWWFGRRIIDDPNTARQLVEAGWRLEEINDEEEHGRGRSPGKRRCVATEEDAEDDGGNRDGVHGTKKQRLE</sequence>
<dbReference type="OrthoDB" id="2142759at2759"/>
<feature type="region of interest" description="Disordered" evidence="1">
    <location>
        <begin position="361"/>
        <end position="389"/>
    </location>
</feature>
<feature type="region of interest" description="Disordered" evidence="1">
    <location>
        <begin position="426"/>
        <end position="468"/>
    </location>
</feature>
<gene>
    <name evidence="3" type="ORF">VP1G_04971</name>
</gene>
<dbReference type="Proteomes" id="UP000078576">
    <property type="component" value="Unassembled WGS sequence"/>
</dbReference>
<feature type="domain" description="HNH nuclease" evidence="2">
    <location>
        <begin position="217"/>
        <end position="297"/>
    </location>
</feature>
<name>A0A194V139_CYTMA</name>
<dbReference type="InterPro" id="IPR003615">
    <property type="entry name" value="HNH_nuc"/>
</dbReference>
<protein>
    <recommendedName>
        <fullName evidence="2">HNH nuclease domain-containing protein</fullName>
    </recommendedName>
</protein>
<feature type="compositionally biased region" description="Polar residues" evidence="1">
    <location>
        <begin position="367"/>
        <end position="376"/>
    </location>
</feature>
<dbReference type="EMBL" id="KN714702">
    <property type="protein sequence ID" value="KUI57623.1"/>
    <property type="molecule type" value="Genomic_DNA"/>
</dbReference>
<evidence type="ECO:0000313" key="4">
    <source>
        <dbReference type="Proteomes" id="UP000078576"/>
    </source>
</evidence>
<reference evidence="4" key="1">
    <citation type="submission" date="2014-12" db="EMBL/GenBank/DDBJ databases">
        <title>Genome Sequence of Valsa Canker Pathogens Uncovers a Specific Adaption of Colonization on Woody Bark.</title>
        <authorList>
            <person name="Yin Z."/>
            <person name="Liu H."/>
            <person name="Gao X."/>
            <person name="Li Z."/>
            <person name="Song N."/>
            <person name="Ke X."/>
            <person name="Dai Q."/>
            <person name="Wu Y."/>
            <person name="Sun Y."/>
            <person name="Xu J.-R."/>
            <person name="Kang Z.K."/>
            <person name="Wang L."/>
            <person name="Huang L."/>
        </authorList>
    </citation>
    <scope>NUCLEOTIDE SEQUENCE [LARGE SCALE GENOMIC DNA]</scope>
    <source>
        <strain evidence="4">SXYL134</strain>
    </source>
</reference>
<evidence type="ECO:0000256" key="1">
    <source>
        <dbReference type="SAM" id="MobiDB-lite"/>
    </source>
</evidence>
<proteinExistence type="predicted"/>
<evidence type="ECO:0000259" key="2">
    <source>
        <dbReference type="Pfam" id="PF13391"/>
    </source>
</evidence>
<feature type="region of interest" description="Disordered" evidence="1">
    <location>
        <begin position="155"/>
        <end position="183"/>
    </location>
</feature>
<accession>A0A194V139</accession>
<organism evidence="3 4">
    <name type="scientific">Cytospora mali</name>
    <name type="common">Apple Valsa canker fungus</name>
    <name type="synonym">Valsa mali</name>
    <dbReference type="NCBI Taxonomy" id="578113"/>
    <lineage>
        <taxon>Eukaryota</taxon>
        <taxon>Fungi</taxon>
        <taxon>Dikarya</taxon>
        <taxon>Ascomycota</taxon>
        <taxon>Pezizomycotina</taxon>
        <taxon>Sordariomycetes</taxon>
        <taxon>Sordariomycetidae</taxon>
        <taxon>Diaporthales</taxon>
        <taxon>Cytosporaceae</taxon>
        <taxon>Cytospora</taxon>
    </lineage>
</organism>
<feature type="compositionally biased region" description="Basic and acidic residues" evidence="1">
    <location>
        <begin position="453"/>
        <end position="468"/>
    </location>
</feature>
<dbReference type="Pfam" id="PF13391">
    <property type="entry name" value="HNH_2"/>
    <property type="match status" value="1"/>
</dbReference>
<feature type="compositionally biased region" description="Low complexity" evidence="1">
    <location>
        <begin position="163"/>
        <end position="175"/>
    </location>
</feature>
<dbReference type="AlphaFoldDB" id="A0A194V139"/>
<keyword evidence="4" id="KW-1185">Reference proteome</keyword>